<feature type="transmembrane region" description="Helical" evidence="6">
    <location>
        <begin position="210"/>
        <end position="231"/>
    </location>
</feature>
<dbReference type="RefSeq" id="XP_022374361.1">
    <property type="nucleotide sequence ID" value="XM_022518653.1"/>
</dbReference>
<gene>
    <name evidence="9" type="primary">LOC111157329</name>
</gene>
<protein>
    <submittedName>
        <fullName evidence="9">RH-like protein</fullName>
    </submittedName>
</protein>
<dbReference type="GO" id="GO:0005886">
    <property type="term" value="C:plasma membrane"/>
    <property type="evidence" value="ECO:0007669"/>
    <property type="project" value="InterPro"/>
</dbReference>
<reference evidence="9" key="1">
    <citation type="submission" date="2025-08" db="UniProtKB">
        <authorList>
            <consortium name="RefSeq"/>
        </authorList>
    </citation>
    <scope>IDENTIFICATION</scope>
    <source>
        <tissue evidence="9">Blood</tissue>
    </source>
</reference>
<feature type="transmembrane region" description="Helical" evidence="6">
    <location>
        <begin position="251"/>
        <end position="274"/>
    </location>
</feature>
<comment type="subcellular location">
    <subcellularLocation>
        <location evidence="1">Membrane</location>
        <topology evidence="1">Multi-pass membrane protein</topology>
    </subcellularLocation>
</comment>
<dbReference type="GeneID" id="111157329"/>
<dbReference type="InterPro" id="IPR024041">
    <property type="entry name" value="NH4_transpt_AmtB-like_dom"/>
</dbReference>
<dbReference type="PANTHER" id="PTHR11730:SF43">
    <property type="entry name" value="BLOOD GROUP RH(CE) POLYPEPTIDE-RELATED"/>
    <property type="match status" value="1"/>
</dbReference>
<evidence type="ECO:0000256" key="1">
    <source>
        <dbReference type="ARBA" id="ARBA00004141"/>
    </source>
</evidence>
<evidence type="ECO:0000256" key="5">
    <source>
        <dbReference type="ARBA" id="ARBA00023136"/>
    </source>
</evidence>
<comment type="similarity">
    <text evidence="2">Belongs to the ammonium transporter (TC 2.A.49) family. Rh subfamily.</text>
</comment>
<dbReference type="Gene3D" id="1.10.3430.10">
    <property type="entry name" value="Ammonium transporter AmtB like domains"/>
    <property type="match status" value="1"/>
</dbReference>
<dbReference type="PANTHER" id="PTHR11730">
    <property type="entry name" value="AMMONIUM TRANSPORTER"/>
    <property type="match status" value="1"/>
</dbReference>
<dbReference type="OrthoDB" id="534912at2759"/>
<evidence type="ECO:0000256" key="3">
    <source>
        <dbReference type="ARBA" id="ARBA00022692"/>
    </source>
</evidence>
<dbReference type="SUPFAM" id="SSF111352">
    <property type="entry name" value="Ammonium transporter"/>
    <property type="match status" value="1"/>
</dbReference>
<keyword evidence="5 6" id="KW-0472">Membrane</keyword>
<dbReference type="PRINTS" id="PR00342">
    <property type="entry name" value="RHESUSRHD"/>
</dbReference>
<dbReference type="AlphaFoldDB" id="A0A2Y9KL63"/>
<feature type="transmembrane region" description="Helical" evidence="6">
    <location>
        <begin position="89"/>
        <end position="110"/>
    </location>
</feature>
<keyword evidence="3 6" id="KW-0812">Transmembrane</keyword>
<keyword evidence="4 6" id="KW-1133">Transmembrane helix</keyword>
<dbReference type="InterPro" id="IPR002229">
    <property type="entry name" value="RhesusRHD"/>
</dbReference>
<dbReference type="Pfam" id="PF00909">
    <property type="entry name" value="Ammonium_transp"/>
    <property type="match status" value="1"/>
</dbReference>
<accession>A0A2Y9KL63</accession>
<evidence type="ECO:0000256" key="6">
    <source>
        <dbReference type="SAM" id="Phobius"/>
    </source>
</evidence>
<evidence type="ECO:0000259" key="7">
    <source>
        <dbReference type="Pfam" id="PF00909"/>
    </source>
</evidence>
<evidence type="ECO:0000313" key="9">
    <source>
        <dbReference type="RefSeq" id="XP_022374361.1"/>
    </source>
</evidence>
<dbReference type="Proteomes" id="UP000248482">
    <property type="component" value="Unplaced"/>
</dbReference>
<feature type="transmembrane region" description="Helical" evidence="6">
    <location>
        <begin position="152"/>
        <end position="171"/>
    </location>
</feature>
<dbReference type="InterPro" id="IPR029020">
    <property type="entry name" value="Ammonium/urea_transptr"/>
</dbReference>
<feature type="transmembrane region" description="Helical" evidence="6">
    <location>
        <begin position="177"/>
        <end position="198"/>
    </location>
</feature>
<dbReference type="KEGG" id="elk:111157329"/>
<sequence>MSWKQNLPARYRGHQAEKSGIRVTHGASGFQSVVSRPAALASRRTYSTAITHFYHDILKYLLIGCVLLDGYKANFKGLKVTQTEKRSSLFTMLGTLFLWIFWPSFNSALLDSPIERKNAVFSTYYALAASTVTAISVSVLAHSQRKINMTHIHNAVLAGGVAVGASCHLIASPWLAMVLGFMAGLISIGGALCLPGYFNQVLGTHDTCGVHYTFGLPGLLGGITYILLIIYEVNWTTKSISRIDIQLFFGAGTLSLAMASGLIAGVLTGLVLSLKIFKAPPAAKHFDDQAFWEFPHLATGF</sequence>
<feature type="domain" description="Ammonium transporter AmtB-like" evidence="7">
    <location>
        <begin position="78"/>
        <end position="276"/>
    </location>
</feature>
<evidence type="ECO:0000256" key="4">
    <source>
        <dbReference type="ARBA" id="ARBA00022989"/>
    </source>
</evidence>
<evidence type="ECO:0000313" key="8">
    <source>
        <dbReference type="Proteomes" id="UP000248482"/>
    </source>
</evidence>
<feature type="transmembrane region" description="Helical" evidence="6">
    <location>
        <begin position="122"/>
        <end position="140"/>
    </location>
</feature>
<dbReference type="GO" id="GO:0008519">
    <property type="term" value="F:ammonium channel activity"/>
    <property type="evidence" value="ECO:0007669"/>
    <property type="project" value="InterPro"/>
</dbReference>
<dbReference type="STRING" id="391180.A0A2Y9KL63"/>
<name>A0A2Y9KL63_ENHLU</name>
<organism evidence="8 9">
    <name type="scientific">Enhydra lutris kenyoni</name>
    <name type="common">northern sea otter</name>
    <dbReference type="NCBI Taxonomy" id="391180"/>
    <lineage>
        <taxon>Eukaryota</taxon>
        <taxon>Metazoa</taxon>
        <taxon>Chordata</taxon>
        <taxon>Craniata</taxon>
        <taxon>Vertebrata</taxon>
        <taxon>Euteleostomi</taxon>
        <taxon>Mammalia</taxon>
        <taxon>Eutheria</taxon>
        <taxon>Laurasiatheria</taxon>
        <taxon>Carnivora</taxon>
        <taxon>Caniformia</taxon>
        <taxon>Musteloidea</taxon>
        <taxon>Mustelidae</taxon>
        <taxon>Lutrinae</taxon>
        <taxon>Enhydra</taxon>
    </lineage>
</organism>
<evidence type="ECO:0000256" key="2">
    <source>
        <dbReference type="ARBA" id="ARBA00011036"/>
    </source>
</evidence>
<keyword evidence="8" id="KW-1185">Reference proteome</keyword>
<proteinExistence type="inferred from homology"/>
<dbReference type="GO" id="GO:0097272">
    <property type="term" value="P:ammonium homeostasis"/>
    <property type="evidence" value="ECO:0007669"/>
    <property type="project" value="TreeGrafter"/>
</dbReference>